<dbReference type="SUPFAM" id="SSF52309">
    <property type="entry name" value="N-(deoxy)ribosyltransferase-like"/>
    <property type="match status" value="1"/>
</dbReference>
<name>A0A3E4Z6W5_9BACT</name>
<proteinExistence type="predicted"/>
<dbReference type="Pfam" id="PF14359">
    <property type="entry name" value="DUF4406"/>
    <property type="match status" value="1"/>
</dbReference>
<comment type="caution">
    <text evidence="1">The sequence shown here is derived from an EMBL/GenBank/DDBJ whole genome shotgun (WGS) entry which is preliminary data.</text>
</comment>
<gene>
    <name evidence="1" type="ORF">DXB87_10260</name>
</gene>
<reference evidence="1 2" key="1">
    <citation type="submission" date="2018-08" db="EMBL/GenBank/DDBJ databases">
        <title>A genome reference for cultivated species of the human gut microbiota.</title>
        <authorList>
            <person name="Zou Y."/>
            <person name="Xue W."/>
            <person name="Luo G."/>
        </authorList>
    </citation>
    <scope>NUCLEOTIDE SEQUENCE [LARGE SCALE GENOMIC DNA]</scope>
    <source>
        <strain evidence="1 2">OM06-2</strain>
    </source>
</reference>
<dbReference type="Proteomes" id="UP000260814">
    <property type="component" value="Unassembled WGS sequence"/>
</dbReference>
<protein>
    <submittedName>
        <fullName evidence="1">DUF4406 domain-containing protein</fullName>
    </submittedName>
</protein>
<dbReference type="AlphaFoldDB" id="A0A3E4Z6W5"/>
<dbReference type="RefSeq" id="WP_117702068.1">
    <property type="nucleotide sequence ID" value="NZ_QSTW01000013.1"/>
</dbReference>
<sequence length="120" mass="13900">MAKKNIKCYNSGKIGGLSYLQAYKNFDNADQEIAEMGFTPVNPIILGLKPSRPYWMHMVWDILLLSRCGHIYLQQNWKSSRGARIEFRVAKFLGIQIWFQGNPGEDNLYSENFCDVMKCK</sequence>
<evidence type="ECO:0000313" key="2">
    <source>
        <dbReference type="Proteomes" id="UP000260814"/>
    </source>
</evidence>
<evidence type="ECO:0000313" key="1">
    <source>
        <dbReference type="EMBL" id="RGM90274.1"/>
    </source>
</evidence>
<organism evidence="1 2">
    <name type="scientific">Phocaeicola plebeius</name>
    <dbReference type="NCBI Taxonomy" id="310297"/>
    <lineage>
        <taxon>Bacteria</taxon>
        <taxon>Pseudomonadati</taxon>
        <taxon>Bacteroidota</taxon>
        <taxon>Bacteroidia</taxon>
        <taxon>Bacteroidales</taxon>
        <taxon>Bacteroidaceae</taxon>
        <taxon>Phocaeicola</taxon>
    </lineage>
</organism>
<dbReference type="InterPro" id="IPR025518">
    <property type="entry name" value="DUF4406"/>
</dbReference>
<dbReference type="EMBL" id="QSTW01000013">
    <property type="protein sequence ID" value="RGM90274.1"/>
    <property type="molecule type" value="Genomic_DNA"/>
</dbReference>
<dbReference type="Gene3D" id="3.40.50.10400">
    <property type="entry name" value="Hypothetical protein PA1492"/>
    <property type="match status" value="1"/>
</dbReference>
<accession>A0A3E4Z6W5</accession>